<feature type="transmembrane region" description="Helical" evidence="8">
    <location>
        <begin position="131"/>
        <end position="152"/>
    </location>
</feature>
<evidence type="ECO:0000256" key="6">
    <source>
        <dbReference type="ARBA" id="ARBA00022989"/>
    </source>
</evidence>
<reference evidence="10" key="1">
    <citation type="journal article" date="2024" name="Algal Res.">
        <title>Biochemical, toxicological and genomic investigation of a high-biomass producing Limnothrix strain isolated from Italian shallow drinking water reservoir.</title>
        <authorList>
            <person name="Simonazzi M."/>
            <person name="Shishido T.K."/>
            <person name="Delbaje E."/>
            <person name="Wahlsten M."/>
            <person name="Fewer D.P."/>
            <person name="Sivonen K."/>
            <person name="Pezzolesi L."/>
            <person name="Pistocchi R."/>
        </authorList>
    </citation>
    <scope>NUCLEOTIDE SEQUENCE [LARGE SCALE GENOMIC DNA]</scope>
    <source>
        <strain evidence="10">LRLZ20PSL1</strain>
    </source>
</reference>
<feature type="transmembrane region" description="Helical" evidence="8">
    <location>
        <begin position="188"/>
        <end position="207"/>
    </location>
</feature>
<keyword evidence="5 8" id="KW-0812">Transmembrane</keyword>
<dbReference type="EC" id="2.4.-.-" evidence="9"/>
<evidence type="ECO:0000256" key="7">
    <source>
        <dbReference type="ARBA" id="ARBA00023136"/>
    </source>
</evidence>
<keyword evidence="6 8" id="KW-1133">Transmembrane helix</keyword>
<evidence type="ECO:0000256" key="5">
    <source>
        <dbReference type="ARBA" id="ARBA00022692"/>
    </source>
</evidence>
<proteinExistence type="predicted"/>
<feature type="transmembrane region" description="Helical" evidence="8">
    <location>
        <begin position="27"/>
        <end position="45"/>
    </location>
</feature>
<feature type="transmembrane region" description="Helical" evidence="8">
    <location>
        <begin position="372"/>
        <end position="388"/>
    </location>
</feature>
<keyword evidence="7 8" id="KW-0472">Membrane</keyword>
<keyword evidence="4 9" id="KW-0808">Transferase</keyword>
<feature type="transmembrane region" description="Helical" evidence="8">
    <location>
        <begin position="400"/>
        <end position="419"/>
    </location>
</feature>
<organism evidence="9 10">
    <name type="scientific">Limnothrix redekei LRLZ20PSL1</name>
    <dbReference type="NCBI Taxonomy" id="3112953"/>
    <lineage>
        <taxon>Bacteria</taxon>
        <taxon>Bacillati</taxon>
        <taxon>Cyanobacteriota</taxon>
        <taxon>Cyanophyceae</taxon>
        <taxon>Pseudanabaenales</taxon>
        <taxon>Pseudanabaenaceae</taxon>
        <taxon>Limnothrix</taxon>
    </lineage>
</organism>
<sequence length="562" mass="63034">MSSSPKRSSRFGNLGGFWCGRFGLGRSGWVIGFVLVVAVLLRFSALDRAVYWYDETITSVRIAGYTKEQVEDFFQPQGRPVVPADLVPLQRSGDRSWLATLQSLAIETPDQVPLYYLLLRGWTHLAGDSVATIRAFSALVSLLVFPALVLFGQAWLADWPRARSVIGLAIGLVAVSPIQVVYAREARGYSLAVVLFLLASWALLRVLRFDRLGKPTRSAWMTYGVLVACNFYGHLPLALGIAAQGAYVALRGWLARSHRGWNALRHNLLAWGGSLLGALVLFSPWLVCWLTYRKPMGWIDRELTWGTLVQRWGLNFSAIALDWQACFDRPLFDITQETDPIALSWHWLPIGLLLVMVALSSQRLLRVAPPDIWLFPLLTGAIALPFALLDAVDGGQRSTIARYFLPAYLALTWVLAFGLSEAWANQRRRPWAVGAITLLWVVGLWSSSQGVMAPTWWNKYSSYDDPAIAQRVSELQPPVVISGNALRLLALARRLPSQAQLIYLEEPDLTFPETIQRAIAYRPKTEWLDRLKTNPRYQIQAIEPFNNTWVIQALDQSPPKTP</sequence>
<evidence type="ECO:0000256" key="3">
    <source>
        <dbReference type="ARBA" id="ARBA00022676"/>
    </source>
</evidence>
<evidence type="ECO:0000256" key="1">
    <source>
        <dbReference type="ARBA" id="ARBA00004651"/>
    </source>
</evidence>
<feature type="transmembrane region" description="Helical" evidence="8">
    <location>
        <begin position="268"/>
        <end position="291"/>
    </location>
</feature>
<accession>A0ABW7CD56</accession>
<gene>
    <name evidence="9" type="ORF">VPK24_15635</name>
</gene>
<keyword evidence="3 9" id="KW-0328">Glycosyltransferase</keyword>
<evidence type="ECO:0000313" key="9">
    <source>
        <dbReference type="EMBL" id="MFG3819074.1"/>
    </source>
</evidence>
<comment type="subcellular location">
    <subcellularLocation>
        <location evidence="1">Cell membrane</location>
        <topology evidence="1">Multi-pass membrane protein</topology>
    </subcellularLocation>
</comment>
<feature type="transmembrane region" description="Helical" evidence="8">
    <location>
        <begin position="219"/>
        <end position="248"/>
    </location>
</feature>
<comment type="caution">
    <text evidence="9">The sequence shown here is derived from an EMBL/GenBank/DDBJ whole genome shotgun (WGS) entry which is preliminary data.</text>
</comment>
<feature type="transmembrane region" description="Helical" evidence="8">
    <location>
        <begin position="164"/>
        <end position="182"/>
    </location>
</feature>
<keyword evidence="2" id="KW-1003">Cell membrane</keyword>
<dbReference type="PANTHER" id="PTHR33908:SF3">
    <property type="entry name" value="UNDECAPRENYL PHOSPHATE-ALPHA-4-AMINO-4-DEOXY-L-ARABINOSE ARABINOSYL TRANSFERASE"/>
    <property type="match status" value="1"/>
</dbReference>
<dbReference type="EMBL" id="JAZAQF010000086">
    <property type="protein sequence ID" value="MFG3819074.1"/>
    <property type="molecule type" value="Genomic_DNA"/>
</dbReference>
<evidence type="ECO:0000256" key="8">
    <source>
        <dbReference type="SAM" id="Phobius"/>
    </source>
</evidence>
<dbReference type="RefSeq" id="WP_393014761.1">
    <property type="nucleotide sequence ID" value="NZ_JAZAQF010000086.1"/>
</dbReference>
<evidence type="ECO:0000313" key="10">
    <source>
        <dbReference type="Proteomes" id="UP001604335"/>
    </source>
</evidence>
<keyword evidence="10" id="KW-1185">Reference proteome</keyword>
<dbReference type="InterPro" id="IPR050297">
    <property type="entry name" value="LipidA_mod_glycosyltrf_83"/>
</dbReference>
<evidence type="ECO:0000256" key="2">
    <source>
        <dbReference type="ARBA" id="ARBA00022475"/>
    </source>
</evidence>
<feature type="transmembrane region" description="Helical" evidence="8">
    <location>
        <begin position="431"/>
        <end position="457"/>
    </location>
</feature>
<dbReference type="Proteomes" id="UP001604335">
    <property type="component" value="Unassembled WGS sequence"/>
</dbReference>
<name>A0ABW7CD56_9CYAN</name>
<protein>
    <submittedName>
        <fullName evidence="9">Glycosyltransferase family 39 protein</fullName>
        <ecNumber evidence="9">2.4.-.-</ecNumber>
    </submittedName>
</protein>
<evidence type="ECO:0000256" key="4">
    <source>
        <dbReference type="ARBA" id="ARBA00022679"/>
    </source>
</evidence>
<dbReference type="GO" id="GO:0016757">
    <property type="term" value="F:glycosyltransferase activity"/>
    <property type="evidence" value="ECO:0007669"/>
    <property type="project" value="UniProtKB-KW"/>
</dbReference>
<dbReference type="PANTHER" id="PTHR33908">
    <property type="entry name" value="MANNOSYLTRANSFERASE YKCB-RELATED"/>
    <property type="match status" value="1"/>
</dbReference>